<feature type="region of interest" description="Disordered" evidence="2">
    <location>
        <begin position="277"/>
        <end position="339"/>
    </location>
</feature>
<feature type="region of interest" description="Disordered" evidence="2">
    <location>
        <begin position="210"/>
        <end position="261"/>
    </location>
</feature>
<feature type="region of interest" description="Disordered" evidence="2">
    <location>
        <begin position="668"/>
        <end position="698"/>
    </location>
</feature>
<organism evidence="3 4">
    <name type="scientific">Acropora cervicornis</name>
    <name type="common">Staghorn coral</name>
    <dbReference type="NCBI Taxonomy" id="6130"/>
    <lineage>
        <taxon>Eukaryota</taxon>
        <taxon>Metazoa</taxon>
        <taxon>Cnidaria</taxon>
        <taxon>Anthozoa</taxon>
        <taxon>Hexacorallia</taxon>
        <taxon>Scleractinia</taxon>
        <taxon>Astrocoeniina</taxon>
        <taxon>Acroporidae</taxon>
        <taxon>Acropora</taxon>
    </lineage>
</organism>
<feature type="compositionally biased region" description="Low complexity" evidence="2">
    <location>
        <begin position="570"/>
        <end position="584"/>
    </location>
</feature>
<evidence type="ECO:0000313" key="4">
    <source>
        <dbReference type="Proteomes" id="UP001249851"/>
    </source>
</evidence>
<dbReference type="AlphaFoldDB" id="A0AAD9V976"/>
<evidence type="ECO:0000313" key="3">
    <source>
        <dbReference type="EMBL" id="KAK2565894.1"/>
    </source>
</evidence>
<dbReference type="EMBL" id="JARQWQ010000018">
    <property type="protein sequence ID" value="KAK2565894.1"/>
    <property type="molecule type" value="Genomic_DNA"/>
</dbReference>
<gene>
    <name evidence="3" type="ORF">P5673_010193</name>
</gene>
<feature type="compositionally biased region" description="Polar residues" evidence="2">
    <location>
        <begin position="604"/>
        <end position="614"/>
    </location>
</feature>
<keyword evidence="4" id="KW-1185">Reference proteome</keyword>
<feature type="region of interest" description="Disordered" evidence="2">
    <location>
        <begin position="97"/>
        <end position="126"/>
    </location>
</feature>
<feature type="compositionally biased region" description="Polar residues" evidence="2">
    <location>
        <begin position="678"/>
        <end position="688"/>
    </location>
</feature>
<feature type="region of interest" description="Disordered" evidence="2">
    <location>
        <begin position="1"/>
        <end position="33"/>
    </location>
</feature>
<dbReference type="Proteomes" id="UP001249851">
    <property type="component" value="Unassembled WGS sequence"/>
</dbReference>
<reference evidence="3" key="1">
    <citation type="journal article" date="2023" name="G3 (Bethesda)">
        <title>Whole genome assembly and annotation of the endangered Caribbean coral Acropora cervicornis.</title>
        <authorList>
            <person name="Selwyn J.D."/>
            <person name="Vollmer S.V."/>
        </authorList>
    </citation>
    <scope>NUCLEOTIDE SEQUENCE</scope>
    <source>
        <strain evidence="3">K2</strain>
    </source>
</reference>
<accession>A0AAD9V976</accession>
<feature type="compositionally biased region" description="Basic and acidic residues" evidence="2">
    <location>
        <begin position="239"/>
        <end position="256"/>
    </location>
</feature>
<keyword evidence="1" id="KW-0175">Coiled coil</keyword>
<feature type="compositionally biased region" description="Polar residues" evidence="2">
    <location>
        <begin position="456"/>
        <end position="470"/>
    </location>
</feature>
<evidence type="ECO:0000256" key="1">
    <source>
        <dbReference type="SAM" id="Coils"/>
    </source>
</evidence>
<proteinExistence type="predicted"/>
<feature type="compositionally biased region" description="Low complexity" evidence="2">
    <location>
        <begin position="284"/>
        <end position="295"/>
    </location>
</feature>
<protein>
    <submittedName>
        <fullName evidence="3">Uncharacterized protein</fullName>
    </submittedName>
</protein>
<feature type="region of interest" description="Disordered" evidence="2">
    <location>
        <begin position="456"/>
        <end position="505"/>
    </location>
</feature>
<name>A0AAD9V976_ACRCE</name>
<feature type="compositionally biased region" description="Polar residues" evidence="2">
    <location>
        <begin position="555"/>
        <end position="569"/>
    </location>
</feature>
<feature type="compositionally biased region" description="Low complexity" evidence="2">
    <location>
        <begin position="371"/>
        <end position="382"/>
    </location>
</feature>
<feature type="region of interest" description="Disordered" evidence="2">
    <location>
        <begin position="545"/>
        <end position="614"/>
    </location>
</feature>
<feature type="region of interest" description="Disordered" evidence="2">
    <location>
        <begin position="371"/>
        <end position="394"/>
    </location>
</feature>
<feature type="compositionally biased region" description="Polar residues" evidence="2">
    <location>
        <begin position="100"/>
        <end position="126"/>
    </location>
</feature>
<feature type="compositionally biased region" description="Polar residues" evidence="2">
    <location>
        <begin position="228"/>
        <end position="238"/>
    </location>
</feature>
<reference evidence="3" key="2">
    <citation type="journal article" date="2023" name="Science">
        <title>Genomic signatures of disease resistance in endangered staghorn corals.</title>
        <authorList>
            <person name="Vollmer S.V."/>
            <person name="Selwyn J.D."/>
            <person name="Despard B.A."/>
            <person name="Roesel C.L."/>
        </authorList>
    </citation>
    <scope>NUCLEOTIDE SEQUENCE</scope>
    <source>
        <strain evidence="3">K2</strain>
    </source>
</reference>
<evidence type="ECO:0000256" key="2">
    <source>
        <dbReference type="SAM" id="MobiDB-lite"/>
    </source>
</evidence>
<feature type="compositionally biased region" description="Polar residues" evidence="2">
    <location>
        <begin position="1"/>
        <end position="10"/>
    </location>
</feature>
<feature type="compositionally biased region" description="Low complexity" evidence="2">
    <location>
        <begin position="11"/>
        <end position="20"/>
    </location>
</feature>
<comment type="caution">
    <text evidence="3">The sequence shown here is derived from an EMBL/GenBank/DDBJ whole genome shotgun (WGS) entry which is preliminary data.</text>
</comment>
<feature type="coiled-coil region" evidence="1">
    <location>
        <begin position="65"/>
        <end position="92"/>
    </location>
</feature>
<feature type="compositionally biased region" description="Low complexity" evidence="2">
    <location>
        <begin position="327"/>
        <end position="339"/>
    </location>
</feature>
<sequence>MESAPSTDYASTATSGTETESSLEEPKAPEGTLLRKVQDAKESILVLKNQVSFAEQCLSLLHNQMKHASDTLAILQDQVELAQRTVNSLTEGSVAGLSIPQPQMTTASSTSCRPQTTSQSDSNEQQVIVHDSDGPKVYSLSKSSISLGNSDWPASREQGQGPCVIQQVQMHCHCPACVSRATVSTPLPCHPSCHPPTGAVLVEVSPEMKQSSHSPSVVGTGKVKSLFPSPSSKTASSDENTKGISGEKEISVKKESVSTSPMAHQLLQVIDVLQTEDDDDRSTTRTSHVSSSHGSPGILYGKGTASWPRTSRRHRKQNMSPVKVLLSHSTSQERSSSGRSAIRELPELMRVPPPVLASSLEPEFLVVPTSSYSYDSPPTSASGQGNKEEAKKSSEVVSTNTSTPILSQDASHSCTTVSSVIRVAEPQYSQCCPKGGVETDETYNCRSSNTIKAKLQVSTEKSSETLSPLKTQRPEDPVDVNGLSSSPLSPKKRFTGTSPLNSDVGMPFLSKVQSLNSVKSPSCRNDSDVTTVNSVVQPVSVEPVVSQLEHHRENSSATLTSNHVTGSQATSVTVLSLSRSVESSPPGKKLTTSSSKKPIILSRRPSQSNEQNLPQGLVVLVPTLEDAKRLIASSGGQSDGHTPVLVPQHMLSDVSKKAVTEEQMDARSQLLGKRSHDVVSSSCGTQSKRPALDSIVIE</sequence>